<dbReference type="PANTHER" id="PTHR24119:SF0">
    <property type="entry name" value="ACYL-COA-BINDING DOMAIN-CONTAINING PROTEIN 6"/>
    <property type="match status" value="1"/>
</dbReference>
<dbReference type="PROSITE" id="PS50297">
    <property type="entry name" value="ANK_REP_REGION"/>
    <property type="match status" value="1"/>
</dbReference>
<feature type="region of interest" description="Disordered" evidence="3">
    <location>
        <begin position="321"/>
        <end position="352"/>
    </location>
</feature>
<feature type="region of interest" description="Disordered" evidence="3">
    <location>
        <begin position="294"/>
        <end position="313"/>
    </location>
</feature>
<keyword evidence="2" id="KW-0040">ANK repeat</keyword>
<dbReference type="Gene3D" id="1.25.40.20">
    <property type="entry name" value="Ankyrin repeat-containing domain"/>
    <property type="match status" value="1"/>
</dbReference>
<evidence type="ECO:0000313" key="5">
    <source>
        <dbReference type="Proteomes" id="UP000007800"/>
    </source>
</evidence>
<protein>
    <submittedName>
        <fullName evidence="4">Uncharacterized protein</fullName>
    </submittedName>
</protein>
<evidence type="ECO:0000313" key="4">
    <source>
        <dbReference type="EMBL" id="EER10936.1"/>
    </source>
</evidence>
<dbReference type="GO" id="GO:0000062">
    <property type="term" value="F:fatty-acyl-CoA binding"/>
    <property type="evidence" value="ECO:0007669"/>
    <property type="project" value="TreeGrafter"/>
</dbReference>
<organism evidence="5">
    <name type="scientific">Perkinsus marinus (strain ATCC 50983 / TXsc)</name>
    <dbReference type="NCBI Taxonomy" id="423536"/>
    <lineage>
        <taxon>Eukaryota</taxon>
        <taxon>Sar</taxon>
        <taxon>Alveolata</taxon>
        <taxon>Perkinsozoa</taxon>
        <taxon>Perkinsea</taxon>
        <taxon>Perkinsida</taxon>
        <taxon>Perkinsidae</taxon>
        <taxon>Perkinsus</taxon>
    </lineage>
</organism>
<dbReference type="Proteomes" id="UP000007800">
    <property type="component" value="Unassembled WGS sequence"/>
</dbReference>
<name>C5KX80_PERM5</name>
<dbReference type="PROSITE" id="PS50088">
    <property type="entry name" value="ANK_REPEAT"/>
    <property type="match status" value="1"/>
</dbReference>
<dbReference type="Pfam" id="PF12796">
    <property type="entry name" value="Ank_2"/>
    <property type="match status" value="1"/>
</dbReference>
<dbReference type="OrthoDB" id="341259at2759"/>
<keyword evidence="1" id="KW-0446">Lipid-binding</keyword>
<feature type="region of interest" description="Disordered" evidence="3">
    <location>
        <begin position="183"/>
        <end position="210"/>
    </location>
</feature>
<dbReference type="EMBL" id="GG677119">
    <property type="protein sequence ID" value="EER10936.1"/>
    <property type="molecule type" value="Genomic_DNA"/>
</dbReference>
<proteinExistence type="predicted"/>
<dbReference type="GeneID" id="9055971"/>
<dbReference type="AlphaFoldDB" id="C5KX80"/>
<gene>
    <name evidence="4" type="ORF">Pmar_PMAR021416</name>
</gene>
<dbReference type="SUPFAM" id="SSF48403">
    <property type="entry name" value="Ankyrin repeat"/>
    <property type="match status" value="1"/>
</dbReference>
<dbReference type="InterPro" id="IPR002110">
    <property type="entry name" value="Ankyrin_rpt"/>
</dbReference>
<dbReference type="RefSeq" id="XP_002779141.1">
    <property type="nucleotide sequence ID" value="XM_002779095.1"/>
</dbReference>
<dbReference type="PANTHER" id="PTHR24119">
    <property type="entry name" value="ACYL-COA-BINDING DOMAIN-CONTAINING PROTEIN 6"/>
    <property type="match status" value="1"/>
</dbReference>
<evidence type="ECO:0000256" key="1">
    <source>
        <dbReference type="ARBA" id="ARBA00023121"/>
    </source>
</evidence>
<dbReference type="InParanoid" id="C5KX80"/>
<evidence type="ECO:0000256" key="3">
    <source>
        <dbReference type="SAM" id="MobiDB-lite"/>
    </source>
</evidence>
<keyword evidence="5" id="KW-1185">Reference proteome</keyword>
<dbReference type="InterPro" id="IPR036770">
    <property type="entry name" value="Ankyrin_rpt-contain_sf"/>
</dbReference>
<feature type="repeat" description="ANK" evidence="2">
    <location>
        <begin position="495"/>
        <end position="527"/>
    </location>
</feature>
<sequence length="539" mass="60201">MGADRPTDGEAWDLVEEINELSRGELEVIEEHEKEFDRLVFSATPPDLQTLEEDNSSSVVLPAITVSVEYEPPVDELDEVIAAQTDGVSSIDIPLDFDEEPLLGYTIHPDPPPPLNAAEDLPAMPPQKMVTKLPSHFTSSLPLQVDIQPITVPPLEYFPDTIGPAVLYNVENIPERQLPDFDVPLQPTAPISAPSPLPQQFEQDPDGYVPPNKLEVTLAPERDDIWEKDRGMDIDKLVHEELLQSIDANVLYGQPKTIEMNDDGAATRLMEQIEDRLTPKTITEKYRKTSTLQKDGDDVELQANGGPYNSSQKEIFLSPTDEISTPRGGDDELQPGTVLEDSSGNIKGRKTVKPDAPMIDLLPRGKSPAEIGDAYIRLPTRAYSCLDSDRHLRPNRGRLVQPDPSLIMDTRLRTQTITERDHNDTTSRALEDVEDALENRGVEVLMSCVRHNRYEAMESLLEEDRSLIETCQNNNRRIAKYLLGCDVNINAKNEKGNTALHICYQFNYTTLAEFLIANGADETIKNNDGVLPHMMQKSP</sequence>
<evidence type="ECO:0000256" key="2">
    <source>
        <dbReference type="PROSITE-ProRule" id="PRU00023"/>
    </source>
</evidence>
<dbReference type="SMART" id="SM00248">
    <property type="entry name" value="ANK"/>
    <property type="match status" value="2"/>
</dbReference>
<reference evidence="4 5" key="1">
    <citation type="submission" date="2008-07" db="EMBL/GenBank/DDBJ databases">
        <authorList>
            <person name="El-Sayed N."/>
            <person name="Caler E."/>
            <person name="Inman J."/>
            <person name="Amedeo P."/>
            <person name="Hass B."/>
            <person name="Wortman J."/>
        </authorList>
    </citation>
    <scope>NUCLEOTIDE SEQUENCE [LARGE SCALE GENOMIC DNA]</scope>
    <source>
        <strain evidence="5">ATCC 50983 / TXsc</strain>
    </source>
</reference>
<accession>C5KX80</accession>